<accession>A0AAV8YK41</accession>
<gene>
    <name evidence="1" type="ORF">NQ318_011192</name>
</gene>
<proteinExistence type="predicted"/>
<evidence type="ECO:0000313" key="1">
    <source>
        <dbReference type="EMBL" id="KAJ8950891.1"/>
    </source>
</evidence>
<evidence type="ECO:0008006" key="3">
    <source>
        <dbReference type="Google" id="ProtNLM"/>
    </source>
</evidence>
<dbReference type="GO" id="GO:0003676">
    <property type="term" value="F:nucleic acid binding"/>
    <property type="evidence" value="ECO:0007669"/>
    <property type="project" value="InterPro"/>
</dbReference>
<dbReference type="PANTHER" id="PTHR47326">
    <property type="entry name" value="TRANSPOSABLE ELEMENT TC3 TRANSPOSASE-LIKE PROTEIN"/>
    <property type="match status" value="1"/>
</dbReference>
<dbReference type="EMBL" id="JAPWTK010000093">
    <property type="protein sequence ID" value="KAJ8950891.1"/>
    <property type="molecule type" value="Genomic_DNA"/>
</dbReference>
<keyword evidence="2" id="KW-1185">Reference proteome</keyword>
<sequence>MRLATQRPIQQHCGDGTWKGDSMNFGSIKPGVHTNRPVVDNENIEIAILGYFAEYPTISTRQAALELGISKTSVLKILRKHKFHPYAFSIVQHLKETDFPRRVEFCQFILLRSQENDFFLDNIIWSDEAKFTKNGVFDRRNSHHWSDYNVTFRERNFQQSWQVNAYCAIRNGGVVALEFYQDNLYDSQNGPYGFPGVDFHLQRGLSQRKKKIGGPHLAEKKTCEYFLTP</sequence>
<dbReference type="PANTHER" id="PTHR47326:SF1">
    <property type="entry name" value="HTH PSQ-TYPE DOMAIN-CONTAINING PROTEIN"/>
    <property type="match status" value="1"/>
</dbReference>
<dbReference type="Proteomes" id="UP001162162">
    <property type="component" value="Unassembled WGS sequence"/>
</dbReference>
<evidence type="ECO:0000313" key="2">
    <source>
        <dbReference type="Proteomes" id="UP001162162"/>
    </source>
</evidence>
<reference evidence="1" key="1">
    <citation type="journal article" date="2023" name="Insect Mol. Biol.">
        <title>Genome sequencing provides insights into the evolution of gene families encoding plant cell wall-degrading enzymes in longhorned beetles.</title>
        <authorList>
            <person name="Shin N.R."/>
            <person name="Okamura Y."/>
            <person name="Kirsch R."/>
            <person name="Pauchet Y."/>
        </authorList>
    </citation>
    <scope>NUCLEOTIDE SEQUENCE</scope>
    <source>
        <strain evidence="1">AMC_N1</strain>
    </source>
</reference>
<dbReference type="AlphaFoldDB" id="A0AAV8YK41"/>
<name>A0AAV8YK41_9CUCU</name>
<protein>
    <recommendedName>
        <fullName evidence="3">Transposase</fullName>
    </recommendedName>
</protein>
<comment type="caution">
    <text evidence="1">The sequence shown here is derived from an EMBL/GenBank/DDBJ whole genome shotgun (WGS) entry which is preliminary data.</text>
</comment>
<dbReference type="Gene3D" id="3.30.420.10">
    <property type="entry name" value="Ribonuclease H-like superfamily/Ribonuclease H"/>
    <property type="match status" value="1"/>
</dbReference>
<dbReference type="InterPro" id="IPR036397">
    <property type="entry name" value="RNaseH_sf"/>
</dbReference>
<organism evidence="1 2">
    <name type="scientific">Aromia moschata</name>
    <dbReference type="NCBI Taxonomy" id="1265417"/>
    <lineage>
        <taxon>Eukaryota</taxon>
        <taxon>Metazoa</taxon>
        <taxon>Ecdysozoa</taxon>
        <taxon>Arthropoda</taxon>
        <taxon>Hexapoda</taxon>
        <taxon>Insecta</taxon>
        <taxon>Pterygota</taxon>
        <taxon>Neoptera</taxon>
        <taxon>Endopterygota</taxon>
        <taxon>Coleoptera</taxon>
        <taxon>Polyphaga</taxon>
        <taxon>Cucujiformia</taxon>
        <taxon>Chrysomeloidea</taxon>
        <taxon>Cerambycidae</taxon>
        <taxon>Cerambycinae</taxon>
        <taxon>Callichromatini</taxon>
        <taxon>Aromia</taxon>
    </lineage>
</organism>